<proteinExistence type="predicted"/>
<organism evidence="1 2">
    <name type="scientific">Paenibacillus provencensis</name>
    <dbReference type="NCBI Taxonomy" id="441151"/>
    <lineage>
        <taxon>Bacteria</taxon>
        <taxon>Bacillati</taxon>
        <taxon>Bacillota</taxon>
        <taxon>Bacilli</taxon>
        <taxon>Bacillales</taxon>
        <taxon>Paenibacillaceae</taxon>
        <taxon>Paenibacillus</taxon>
    </lineage>
</organism>
<comment type="caution">
    <text evidence="1">The sequence shown here is derived from an EMBL/GenBank/DDBJ whole genome shotgun (WGS) entry which is preliminary data.</text>
</comment>
<reference evidence="2" key="1">
    <citation type="journal article" date="2019" name="Int. J. Syst. Evol. Microbiol.">
        <title>The Global Catalogue of Microorganisms (GCM) 10K type strain sequencing project: providing services to taxonomists for standard genome sequencing and annotation.</title>
        <authorList>
            <consortium name="The Broad Institute Genomics Platform"/>
            <consortium name="The Broad Institute Genome Sequencing Center for Infectious Disease"/>
            <person name="Wu L."/>
            <person name="Ma J."/>
        </authorList>
    </citation>
    <scope>NUCLEOTIDE SEQUENCE [LARGE SCALE GENOMIC DNA]</scope>
    <source>
        <strain evidence="2">CCUG 53519</strain>
    </source>
</reference>
<sequence>MGILSTIPFTRDHLESLLTFLLRKENQFTHLEFANWCHSFWSNWRSDNDDLFNRTDEDTINVVVDIYEVYQNTGAEKFKDSQFKVWMLELNPIITFK</sequence>
<protein>
    <submittedName>
        <fullName evidence="1">Uncharacterized protein</fullName>
    </submittedName>
</protein>
<dbReference type="RefSeq" id="WP_090728227.1">
    <property type="nucleotide sequence ID" value="NZ_JBHTKX010000004.1"/>
</dbReference>
<dbReference type="Proteomes" id="UP001597169">
    <property type="component" value="Unassembled WGS sequence"/>
</dbReference>
<gene>
    <name evidence="1" type="ORF">ACFQ3J_21750</name>
</gene>
<evidence type="ECO:0000313" key="1">
    <source>
        <dbReference type="EMBL" id="MFD1130773.1"/>
    </source>
</evidence>
<evidence type="ECO:0000313" key="2">
    <source>
        <dbReference type="Proteomes" id="UP001597169"/>
    </source>
</evidence>
<name>A0ABW3PVQ0_9BACL</name>
<dbReference type="EMBL" id="JBHTKX010000004">
    <property type="protein sequence ID" value="MFD1130773.1"/>
    <property type="molecule type" value="Genomic_DNA"/>
</dbReference>
<accession>A0ABW3PVQ0</accession>
<keyword evidence="2" id="KW-1185">Reference proteome</keyword>